<sequence length="362" mass="40512">MKASSLTSSSENTYSDTSFSSPENEEGLLSQENQDLGNQECKSSEGNITRVHLELFGNWGHPDKIGLTEVQFYDSSGTLLSLKPVDVSIEGVEDVSMGVENLVNGKTKTVKERHMWSCNFHEGETVTIKFNVPTSIDEQIDSSVCKLSSMKIWNFNKSVKDLCLGVRLAKIMVEEMVVFDGELQKACGNQVFDYGQVIPLNLDHLPHPKMSKCSEMPLKNATLLLSSDVSNPSMKQSLLEGNSEEGLEKSEEDDSVFRNSTIAEWPDSSHRSKTYVSSYTYSSASPGLKMSTYRASGRNFSSIPEQVFKRKGSIERVKNVIRPMSDRSERKPKWLDTKPICEKTENVSTEKPSWLQVSNFND</sequence>
<dbReference type="Proteomes" id="UP000694941">
    <property type="component" value="Unplaced"/>
</dbReference>
<evidence type="ECO:0000313" key="3">
    <source>
        <dbReference type="Proteomes" id="UP000694941"/>
    </source>
</evidence>
<dbReference type="Pfam" id="PF14652">
    <property type="entry name" value="DUF4457"/>
    <property type="match status" value="1"/>
</dbReference>
<dbReference type="InterPro" id="IPR026704">
    <property type="entry name" value="KATNIP"/>
</dbReference>
<feature type="region of interest" description="Disordered" evidence="1">
    <location>
        <begin position="1"/>
        <end position="31"/>
    </location>
</feature>
<evidence type="ECO:0000313" key="4">
    <source>
        <dbReference type="RefSeq" id="XP_022258717.1"/>
    </source>
</evidence>
<reference evidence="4" key="1">
    <citation type="submission" date="2025-08" db="UniProtKB">
        <authorList>
            <consortium name="RefSeq"/>
        </authorList>
    </citation>
    <scope>IDENTIFICATION</scope>
    <source>
        <tissue evidence="4">Muscle</tissue>
    </source>
</reference>
<protein>
    <submittedName>
        <fullName evidence="4">Protein KIAA0556-like</fullName>
    </submittedName>
</protein>
<proteinExistence type="predicted"/>
<feature type="domain" description="KATNIP" evidence="2">
    <location>
        <begin position="53"/>
        <end position="209"/>
    </location>
</feature>
<dbReference type="GeneID" id="111089845"/>
<dbReference type="PANTHER" id="PTHR21534:SF0">
    <property type="entry name" value="KATANIN-INTERACTING PROTEIN"/>
    <property type="match status" value="1"/>
</dbReference>
<evidence type="ECO:0000259" key="2">
    <source>
        <dbReference type="Pfam" id="PF14652"/>
    </source>
</evidence>
<feature type="compositionally biased region" description="Acidic residues" evidence="1">
    <location>
        <begin position="242"/>
        <end position="254"/>
    </location>
</feature>
<dbReference type="RefSeq" id="XP_022258717.1">
    <property type="nucleotide sequence ID" value="XM_022403009.1"/>
</dbReference>
<feature type="region of interest" description="Disordered" evidence="1">
    <location>
        <begin position="234"/>
        <end position="255"/>
    </location>
</feature>
<name>A0ABM1TS61_LIMPO</name>
<dbReference type="InterPro" id="IPR027859">
    <property type="entry name" value="KATNIP_dom"/>
</dbReference>
<dbReference type="PANTHER" id="PTHR21534">
    <property type="entry name" value="KATANIN-INTERACTING PROTEIN"/>
    <property type="match status" value="1"/>
</dbReference>
<keyword evidence="3" id="KW-1185">Reference proteome</keyword>
<gene>
    <name evidence="4" type="primary">LOC111089845</name>
</gene>
<accession>A0ABM1TS61</accession>
<evidence type="ECO:0000256" key="1">
    <source>
        <dbReference type="SAM" id="MobiDB-lite"/>
    </source>
</evidence>
<feature type="compositionally biased region" description="Low complexity" evidence="1">
    <location>
        <begin position="1"/>
        <end position="15"/>
    </location>
</feature>
<feature type="non-terminal residue" evidence="4">
    <location>
        <position position="362"/>
    </location>
</feature>
<organism evidence="3 4">
    <name type="scientific">Limulus polyphemus</name>
    <name type="common">Atlantic horseshoe crab</name>
    <dbReference type="NCBI Taxonomy" id="6850"/>
    <lineage>
        <taxon>Eukaryota</taxon>
        <taxon>Metazoa</taxon>
        <taxon>Ecdysozoa</taxon>
        <taxon>Arthropoda</taxon>
        <taxon>Chelicerata</taxon>
        <taxon>Merostomata</taxon>
        <taxon>Xiphosura</taxon>
        <taxon>Limulidae</taxon>
        <taxon>Limulus</taxon>
    </lineage>
</organism>